<protein>
    <submittedName>
        <fullName evidence="10">Cation:proton antiporter</fullName>
    </submittedName>
</protein>
<accession>A0A8A2UC41</accession>
<organism evidence="10 11">
    <name type="scientific">Natrinema longum</name>
    <dbReference type="NCBI Taxonomy" id="370324"/>
    <lineage>
        <taxon>Archaea</taxon>
        <taxon>Methanobacteriati</taxon>
        <taxon>Methanobacteriota</taxon>
        <taxon>Stenosarchaea group</taxon>
        <taxon>Halobacteria</taxon>
        <taxon>Halobacteriales</taxon>
        <taxon>Natrialbaceae</taxon>
        <taxon>Natrinema</taxon>
    </lineage>
</organism>
<dbReference type="GO" id="GO:0016491">
    <property type="term" value="F:oxidoreductase activity"/>
    <property type="evidence" value="ECO:0007669"/>
    <property type="project" value="UniProtKB-KW"/>
</dbReference>
<feature type="transmembrane region" description="Helical" evidence="8">
    <location>
        <begin position="359"/>
        <end position="378"/>
    </location>
</feature>
<dbReference type="PRINTS" id="PR01434">
    <property type="entry name" value="NADHDHGNASE5"/>
</dbReference>
<feature type="transmembrane region" description="Helical" evidence="8">
    <location>
        <begin position="118"/>
        <end position="136"/>
    </location>
</feature>
<feature type="compositionally biased region" description="Basic and acidic residues" evidence="7">
    <location>
        <begin position="500"/>
        <end position="511"/>
    </location>
</feature>
<dbReference type="PANTHER" id="PTHR42682">
    <property type="entry name" value="HYDROGENASE-4 COMPONENT F"/>
    <property type="match status" value="1"/>
</dbReference>
<keyword evidence="3 8" id="KW-0812">Transmembrane</keyword>
<evidence type="ECO:0000256" key="1">
    <source>
        <dbReference type="ARBA" id="ARBA00004651"/>
    </source>
</evidence>
<feature type="transmembrane region" description="Helical" evidence="8">
    <location>
        <begin position="302"/>
        <end position="322"/>
    </location>
</feature>
<dbReference type="GO" id="GO:0005886">
    <property type="term" value="C:plasma membrane"/>
    <property type="evidence" value="ECO:0007669"/>
    <property type="project" value="UniProtKB-SubCell"/>
</dbReference>
<evidence type="ECO:0000313" key="11">
    <source>
        <dbReference type="Proteomes" id="UP000663191"/>
    </source>
</evidence>
<evidence type="ECO:0000259" key="9">
    <source>
        <dbReference type="Pfam" id="PF00361"/>
    </source>
</evidence>
<feature type="compositionally biased region" description="Basic and acidic residues" evidence="7">
    <location>
        <begin position="532"/>
        <end position="542"/>
    </location>
</feature>
<feature type="transmembrane region" description="Helical" evidence="8">
    <location>
        <begin position="142"/>
        <end position="159"/>
    </location>
</feature>
<gene>
    <name evidence="10" type="ORF">J0X27_05190</name>
</gene>
<feature type="region of interest" description="Disordered" evidence="7">
    <location>
        <begin position="479"/>
        <end position="609"/>
    </location>
</feature>
<feature type="transmembrane region" description="Helical" evidence="8">
    <location>
        <begin position="84"/>
        <end position="106"/>
    </location>
</feature>
<dbReference type="GeneID" id="63183116"/>
<feature type="transmembrane region" description="Helical" evidence="8">
    <location>
        <begin position="260"/>
        <end position="282"/>
    </location>
</feature>
<dbReference type="OrthoDB" id="371891at2157"/>
<feature type="transmembrane region" description="Helical" evidence="8">
    <location>
        <begin position="221"/>
        <end position="240"/>
    </location>
</feature>
<dbReference type="AlphaFoldDB" id="A0A8A2UC41"/>
<dbReference type="PANTHER" id="PTHR42682:SF4">
    <property type="entry name" value="NADH-UBIQUINONE_PLASTOQUINONE"/>
    <property type="match status" value="1"/>
</dbReference>
<evidence type="ECO:0000256" key="8">
    <source>
        <dbReference type="SAM" id="Phobius"/>
    </source>
</evidence>
<feature type="transmembrane region" description="Helical" evidence="8">
    <location>
        <begin position="36"/>
        <end position="54"/>
    </location>
</feature>
<sequence length="675" mass="71750">MVEDIRPLAAVLVSAVAIALIVASHRRPNLREGWSVLAALTKFGIVVSMLPAVMGGETFRWSLADSTGIQFLAGVDFALRADPLGIFFALLASFLWIFTSFYATGYMRGLDEHSQTRFFASFAASLSAAVGIAFAANLVTIFVFYELLSLVTYPLVAHNEDSEARIAGRKYLTYTFFGGGVFLLAGTVMIYWLTSVVGDPTLAFEAGGMEALAAAAQAEPVYAQAAFFLLIAGFGVKAALMPLHSWLADAMVAPTPVSGLLHAVAVVKSGAFGIARVILEVYGPGLIHDLPLDVPGIGEVGLNIPVALVAAFTLTAASIIAMRKDHLKRRLAYSTTAQLSYIVLGLSMLHPYAMVGALFHIPAHAFAKLTLFFCAGAIHVETHTDYISEMAGIGKRMPLTMAAFTVGAAGMAGLPPIAGFVSKFYMLIGAGAMGGEYWLFAAALLLSAVLNVAYFWPVVYTAFFESEDRHDAKPLLEFPRGGLRRSYGPDQPDDGIATDGGEKGRPDREPTDSPEVSDTEPTAQPDGDAEYAVDKYPSDHTTADAGDASTDTTSAADRPGDDDRTGHDDAVDQDDAADHHDDAVGVVDHHGDRDDHLTGGPPADGWQRHSPVTESTWLMLAPIAVIATGAIVLGIGPDYAVFLELATRIVEGVFGMPFEELGTVPLDELVTEVTD</sequence>
<name>A0A8A2UC41_9EURY</name>
<evidence type="ECO:0000256" key="7">
    <source>
        <dbReference type="SAM" id="MobiDB-lite"/>
    </source>
</evidence>
<feature type="transmembrane region" description="Helical" evidence="8">
    <location>
        <begin position="331"/>
        <end position="353"/>
    </location>
</feature>
<dbReference type="EMBL" id="CP071463">
    <property type="protein sequence ID" value="QSW86217.1"/>
    <property type="molecule type" value="Genomic_DNA"/>
</dbReference>
<feature type="compositionally biased region" description="Low complexity" evidence="7">
    <location>
        <begin position="543"/>
        <end position="557"/>
    </location>
</feature>
<dbReference type="RefSeq" id="WP_207271349.1">
    <property type="nucleotide sequence ID" value="NZ_CP071463.1"/>
</dbReference>
<comment type="subcellular location">
    <subcellularLocation>
        <location evidence="1">Cell membrane</location>
        <topology evidence="1">Multi-pass membrane protein</topology>
    </subcellularLocation>
</comment>
<evidence type="ECO:0000256" key="5">
    <source>
        <dbReference type="ARBA" id="ARBA00023002"/>
    </source>
</evidence>
<dbReference type="NCBIfam" id="NF005561">
    <property type="entry name" value="PRK07234.1-1"/>
    <property type="match status" value="1"/>
</dbReference>
<reference evidence="10 11" key="1">
    <citation type="journal article" date="2006" name="Int. J. Syst. Evol. Microbiol.">
        <title>Haloterrigena longa sp. nov. and Haloterrigena limicola sp. nov., extremely halophilic archaea isolated from a salt lake.</title>
        <authorList>
            <person name="Cui H.L."/>
            <person name="Tohty D."/>
            <person name="Zhou P.J."/>
            <person name="Liu S.J."/>
        </authorList>
    </citation>
    <scope>NUCLEOTIDE SEQUENCE [LARGE SCALE GENOMIC DNA]</scope>
    <source>
        <strain evidence="10 11">ABH32</strain>
    </source>
</reference>
<dbReference type="InterPro" id="IPR052175">
    <property type="entry name" value="ComplexI-like_HydComp"/>
</dbReference>
<evidence type="ECO:0000256" key="6">
    <source>
        <dbReference type="ARBA" id="ARBA00023136"/>
    </source>
</evidence>
<feature type="transmembrane region" description="Helical" evidence="8">
    <location>
        <begin position="617"/>
        <end position="636"/>
    </location>
</feature>
<feature type="domain" description="NADH:quinone oxidoreductase/Mrp antiporter transmembrane" evidence="9">
    <location>
        <begin position="135"/>
        <end position="442"/>
    </location>
</feature>
<evidence type="ECO:0000256" key="4">
    <source>
        <dbReference type="ARBA" id="ARBA00022989"/>
    </source>
</evidence>
<feature type="compositionally biased region" description="Basic and acidic residues" evidence="7">
    <location>
        <begin position="558"/>
        <end position="597"/>
    </location>
</feature>
<dbReference type="Pfam" id="PF00361">
    <property type="entry name" value="Proton_antipo_M"/>
    <property type="match status" value="1"/>
</dbReference>
<evidence type="ECO:0000313" key="10">
    <source>
        <dbReference type="EMBL" id="QSW86217.1"/>
    </source>
</evidence>
<evidence type="ECO:0000256" key="3">
    <source>
        <dbReference type="ARBA" id="ARBA00022692"/>
    </source>
</evidence>
<keyword evidence="11" id="KW-1185">Reference proteome</keyword>
<keyword evidence="6 8" id="KW-0472">Membrane</keyword>
<dbReference type="Proteomes" id="UP000663191">
    <property type="component" value="Chromosome"/>
</dbReference>
<keyword evidence="5" id="KW-0560">Oxidoreductase</keyword>
<keyword evidence="2" id="KW-1003">Cell membrane</keyword>
<dbReference type="InterPro" id="IPR001750">
    <property type="entry name" value="ND/Mrp_TM"/>
</dbReference>
<keyword evidence="4 8" id="KW-1133">Transmembrane helix</keyword>
<feature type="transmembrane region" description="Helical" evidence="8">
    <location>
        <begin position="171"/>
        <end position="193"/>
    </location>
</feature>
<proteinExistence type="predicted"/>
<evidence type="ECO:0000256" key="2">
    <source>
        <dbReference type="ARBA" id="ARBA00022475"/>
    </source>
</evidence>
<feature type="transmembrane region" description="Helical" evidence="8">
    <location>
        <begin position="6"/>
        <end position="24"/>
    </location>
</feature>
<dbReference type="KEGG" id="hlo:J0X27_05190"/>
<feature type="transmembrane region" description="Helical" evidence="8">
    <location>
        <begin position="438"/>
        <end position="463"/>
    </location>
</feature>
<feature type="transmembrane region" description="Helical" evidence="8">
    <location>
        <begin position="399"/>
        <end position="418"/>
    </location>
</feature>